<evidence type="ECO:0000256" key="14">
    <source>
        <dbReference type="ARBA" id="ARBA00023136"/>
    </source>
</evidence>
<keyword evidence="14 18" id="KW-0472">Membrane</keyword>
<evidence type="ECO:0000256" key="1">
    <source>
        <dbReference type="ARBA" id="ARBA00000085"/>
    </source>
</evidence>
<dbReference type="FunFam" id="3.30.565.10:FF:000010">
    <property type="entry name" value="Sensor histidine kinase RcsC"/>
    <property type="match status" value="1"/>
</dbReference>
<dbReference type="Gene3D" id="1.10.287.130">
    <property type="match status" value="1"/>
</dbReference>
<evidence type="ECO:0000256" key="11">
    <source>
        <dbReference type="ARBA" id="ARBA00022840"/>
    </source>
</evidence>
<dbReference type="CDD" id="cd16922">
    <property type="entry name" value="HATPase_EvgS-ArcB-TorS-like"/>
    <property type="match status" value="1"/>
</dbReference>
<feature type="modified residue" description="4-aspartylphosphate" evidence="16">
    <location>
        <position position="567"/>
    </location>
</feature>
<dbReference type="InterPro" id="IPR011006">
    <property type="entry name" value="CheY-like_superfamily"/>
</dbReference>
<name>A0A0C1VKF6_9VIBR</name>
<evidence type="ECO:0000256" key="5">
    <source>
        <dbReference type="ARBA" id="ARBA00022553"/>
    </source>
</evidence>
<keyword evidence="8" id="KW-0547">Nucleotide-binding</keyword>
<dbReference type="PROSITE" id="PS50109">
    <property type="entry name" value="HIS_KIN"/>
    <property type="match status" value="1"/>
</dbReference>
<dbReference type="InterPro" id="IPR036890">
    <property type="entry name" value="HATPase_C_sf"/>
</dbReference>
<dbReference type="InterPro" id="IPR036097">
    <property type="entry name" value="HisK_dim/P_sf"/>
</dbReference>
<accession>A0A0C1VKF6</accession>
<dbReference type="SMART" id="SM00448">
    <property type="entry name" value="REC"/>
    <property type="match status" value="1"/>
</dbReference>
<dbReference type="Pfam" id="PF01627">
    <property type="entry name" value="Hpt"/>
    <property type="match status" value="1"/>
</dbReference>
<evidence type="ECO:0000256" key="4">
    <source>
        <dbReference type="ARBA" id="ARBA00022475"/>
    </source>
</evidence>
<dbReference type="GO" id="GO:0005886">
    <property type="term" value="C:plasma membrane"/>
    <property type="evidence" value="ECO:0007669"/>
    <property type="project" value="UniProtKB-SubCell"/>
</dbReference>
<dbReference type="Pfam" id="PF00512">
    <property type="entry name" value="HisKA"/>
    <property type="match status" value="1"/>
</dbReference>
<keyword evidence="6" id="KW-0808">Transferase</keyword>
<keyword evidence="10" id="KW-0378">Hydrolase</keyword>
<dbReference type="GO" id="GO:0005524">
    <property type="term" value="F:ATP binding"/>
    <property type="evidence" value="ECO:0007669"/>
    <property type="project" value="UniProtKB-KW"/>
</dbReference>
<dbReference type="GO" id="GO:0000155">
    <property type="term" value="F:phosphorelay sensor kinase activity"/>
    <property type="evidence" value="ECO:0007669"/>
    <property type="project" value="InterPro"/>
</dbReference>
<keyword evidence="13" id="KW-0902">Two-component regulatory system</keyword>
<evidence type="ECO:0000256" key="12">
    <source>
        <dbReference type="ARBA" id="ARBA00022989"/>
    </source>
</evidence>
<evidence type="ECO:0000256" key="8">
    <source>
        <dbReference type="ARBA" id="ARBA00022741"/>
    </source>
</evidence>
<keyword evidence="7 18" id="KW-0812">Transmembrane</keyword>
<dbReference type="SUPFAM" id="SSF55874">
    <property type="entry name" value="ATPase domain of HSP90 chaperone/DNA topoisomerase II/histidine kinase"/>
    <property type="match status" value="1"/>
</dbReference>
<reference evidence="22 23" key="1">
    <citation type="submission" date="2014-07" db="EMBL/GenBank/DDBJ databases">
        <title>Unique and conserved regions in Vibrio harveyi and related species in comparison with the shrimp pathogen Vibrio harveyi CAIM 1792.</title>
        <authorList>
            <person name="Espinoza-Valles I."/>
            <person name="Vora G."/>
            <person name="Leekitcharoenphon P."/>
            <person name="Ussery D."/>
            <person name="Hoj L."/>
            <person name="Gomez-Gil B."/>
        </authorList>
    </citation>
    <scope>NUCLEOTIDE SEQUENCE [LARGE SCALE GENOMIC DNA]</scope>
    <source>
        <strain evidence="23">CAIM 1854 / LMG 25443</strain>
    </source>
</reference>
<evidence type="ECO:0000313" key="23">
    <source>
        <dbReference type="Proteomes" id="UP000031586"/>
    </source>
</evidence>
<dbReference type="PRINTS" id="PR00344">
    <property type="entry name" value="BCTRLSENSOR"/>
</dbReference>
<feature type="transmembrane region" description="Helical" evidence="18">
    <location>
        <begin position="6"/>
        <end position="24"/>
    </location>
</feature>
<evidence type="ECO:0000256" key="13">
    <source>
        <dbReference type="ARBA" id="ARBA00023012"/>
    </source>
</evidence>
<evidence type="ECO:0000256" key="17">
    <source>
        <dbReference type="SAM" id="Coils"/>
    </source>
</evidence>
<keyword evidence="11" id="KW-0067">ATP-binding</keyword>
<evidence type="ECO:0000256" key="7">
    <source>
        <dbReference type="ARBA" id="ARBA00022692"/>
    </source>
</evidence>
<feature type="coiled-coil region" evidence="17">
    <location>
        <begin position="239"/>
        <end position="269"/>
    </location>
</feature>
<dbReference type="InterPro" id="IPR036641">
    <property type="entry name" value="HPT_dom_sf"/>
</dbReference>
<evidence type="ECO:0000259" key="20">
    <source>
        <dbReference type="PROSITE" id="PS50110"/>
    </source>
</evidence>
<dbReference type="PANTHER" id="PTHR45339">
    <property type="entry name" value="HYBRID SIGNAL TRANSDUCTION HISTIDINE KINASE J"/>
    <property type="match status" value="1"/>
</dbReference>
<dbReference type="RefSeq" id="WP_020195968.1">
    <property type="nucleotide sequence ID" value="NZ_BAOH01000035.1"/>
</dbReference>
<comment type="catalytic activity">
    <reaction evidence="1">
        <text>ATP + protein L-histidine = ADP + protein N-phospho-L-histidine.</text>
        <dbReference type="EC" id="2.7.13.3"/>
    </reaction>
</comment>
<keyword evidence="17" id="KW-0175">Coiled coil</keyword>
<evidence type="ECO:0000256" key="15">
    <source>
        <dbReference type="PROSITE-ProRule" id="PRU00110"/>
    </source>
</evidence>
<dbReference type="EC" id="2.7.13.3" evidence="3"/>
<sequence length="787" mass="89425">MNKFRLLNAFLFIVIAAMMVLAYMTHVNSKNTHGLHASLSEIGHHLIESRDSVVNRYSLRERKNYEITQSLVELEIAAENLCTDFKQSIWFSFTPTKTRVQNIVAQFDGKVRDATQTLDMLVGVQVANQYEMHTLHNIYKQQFEVTNEDAWLEQHYFEFLTNAALEGENAQSQNIALFLDRLRESERKIELLTNKILESHYFEFVEYSEHQLLEISQREARLTWVFVLLSIISLVAVFVLQTQHRVNKLKQLNDDLTEATEKAERAAKAKSQFLATMSHELRTPMNGVLGISQIIASETKEKGTKEHVQVILDSGQHLMTILNDILDFSKVEENKLELEAAPFNLPQVLTPVCSAIQPLIEEKNIQLYVENEVPENIEFNGDCARIRQILFNLAGNAVKFTSDGHVLIRAELDESRKRLLLSINDTGIGIPADKQDRIFNSFEQADTSTTRKFGGTGLGLAIVKKLTELMGGEVKLKSVESIGTQFLVELPIPWEEKALPKAADTKVKVQRENKRNLHILLAEDNRVNAIVAKGFCEKLGHTVEIAENGLIATKKAQENQYDLILMDNHMPEMNGVEATRFIREKLGVNTLLFAYTADVFREAHDNFIEAGADHVLTKPLQRESFADALKQFASRLPTQGDDAPEQADNIVQLHREPIEKLRLTEEELTHSETVEILKQEPEALVDLLESIVNDFEKSVDELIEFFMAEDLEALHSTLHTTKGMALNLGLDTLANQALEIETQVKNEQIPDIEQLQKLINRLQVNVHQGQRLIDQSRKQQADTNQVI</sequence>
<dbReference type="GO" id="GO:0016787">
    <property type="term" value="F:hydrolase activity"/>
    <property type="evidence" value="ECO:0007669"/>
    <property type="project" value="UniProtKB-KW"/>
</dbReference>
<evidence type="ECO:0000256" key="6">
    <source>
        <dbReference type="ARBA" id="ARBA00022679"/>
    </source>
</evidence>
<evidence type="ECO:0000256" key="18">
    <source>
        <dbReference type="SAM" id="Phobius"/>
    </source>
</evidence>
<protein>
    <recommendedName>
        <fullName evidence="3">histidine kinase</fullName>
        <ecNumber evidence="3">2.7.13.3</ecNumber>
    </recommendedName>
</protein>
<dbReference type="SUPFAM" id="SSF47384">
    <property type="entry name" value="Homodimeric domain of signal transducing histidine kinase"/>
    <property type="match status" value="1"/>
</dbReference>
<gene>
    <name evidence="22" type="ORF">H735_25660</name>
</gene>
<dbReference type="FunFam" id="1.10.287.130:FF:000004">
    <property type="entry name" value="Ethylene receptor 1"/>
    <property type="match status" value="1"/>
</dbReference>
<dbReference type="CDD" id="cd17546">
    <property type="entry name" value="REC_hyHK_CKI1_RcsC-like"/>
    <property type="match status" value="1"/>
</dbReference>
<evidence type="ECO:0000256" key="3">
    <source>
        <dbReference type="ARBA" id="ARBA00012438"/>
    </source>
</evidence>
<keyword evidence="5 16" id="KW-0597">Phosphoprotein</keyword>
<evidence type="ECO:0000256" key="10">
    <source>
        <dbReference type="ARBA" id="ARBA00022801"/>
    </source>
</evidence>
<dbReference type="InterPro" id="IPR005467">
    <property type="entry name" value="His_kinase_dom"/>
</dbReference>
<evidence type="ECO:0000256" key="9">
    <source>
        <dbReference type="ARBA" id="ARBA00022777"/>
    </source>
</evidence>
<feature type="modified residue" description="Phosphohistidine" evidence="15">
    <location>
        <position position="719"/>
    </location>
</feature>
<dbReference type="SMART" id="SM00387">
    <property type="entry name" value="HATPase_c"/>
    <property type="match status" value="1"/>
</dbReference>
<keyword evidence="9 22" id="KW-0418">Kinase</keyword>
<dbReference type="InterPro" id="IPR003594">
    <property type="entry name" value="HATPase_dom"/>
</dbReference>
<evidence type="ECO:0000256" key="2">
    <source>
        <dbReference type="ARBA" id="ARBA00004651"/>
    </source>
</evidence>
<feature type="domain" description="HPt" evidence="21">
    <location>
        <begin position="680"/>
        <end position="776"/>
    </location>
</feature>
<dbReference type="InterPro" id="IPR008207">
    <property type="entry name" value="Sig_transdc_His_kin_Hpt_dom"/>
</dbReference>
<dbReference type="SMART" id="SM00388">
    <property type="entry name" value="HisKA"/>
    <property type="match status" value="1"/>
</dbReference>
<dbReference type="InterPro" id="IPR004358">
    <property type="entry name" value="Sig_transdc_His_kin-like_C"/>
</dbReference>
<keyword evidence="12 18" id="KW-1133">Transmembrane helix</keyword>
<dbReference type="SUPFAM" id="SSF47226">
    <property type="entry name" value="Histidine-containing phosphotransfer domain, HPT domain"/>
    <property type="match status" value="1"/>
</dbReference>
<keyword evidence="4" id="KW-1003">Cell membrane</keyword>
<dbReference type="Gene3D" id="3.40.50.2300">
    <property type="match status" value="1"/>
</dbReference>
<comment type="subcellular location">
    <subcellularLocation>
        <location evidence="2">Cell membrane</location>
        <topology evidence="2">Multi-pass membrane protein</topology>
    </subcellularLocation>
</comment>
<dbReference type="PANTHER" id="PTHR45339:SF1">
    <property type="entry name" value="HYBRID SIGNAL TRANSDUCTION HISTIDINE KINASE J"/>
    <property type="match status" value="1"/>
</dbReference>
<feature type="domain" description="Histidine kinase" evidence="19">
    <location>
        <begin position="276"/>
        <end position="494"/>
    </location>
</feature>
<evidence type="ECO:0000259" key="19">
    <source>
        <dbReference type="PROSITE" id="PS50109"/>
    </source>
</evidence>
<proteinExistence type="predicted"/>
<evidence type="ECO:0000256" key="16">
    <source>
        <dbReference type="PROSITE-ProRule" id="PRU00169"/>
    </source>
</evidence>
<organism evidence="22 23">
    <name type="scientific">Vibrio owensii CAIM 1854 = LMG 25443</name>
    <dbReference type="NCBI Taxonomy" id="1229493"/>
    <lineage>
        <taxon>Bacteria</taxon>
        <taxon>Pseudomonadati</taxon>
        <taxon>Pseudomonadota</taxon>
        <taxon>Gammaproteobacteria</taxon>
        <taxon>Vibrionales</taxon>
        <taxon>Vibrionaceae</taxon>
        <taxon>Vibrio</taxon>
    </lineage>
</organism>
<dbReference type="Pfam" id="PF02518">
    <property type="entry name" value="HATPase_c"/>
    <property type="match status" value="1"/>
</dbReference>
<comment type="caution">
    <text evidence="22">The sequence shown here is derived from an EMBL/GenBank/DDBJ whole genome shotgun (WGS) entry which is preliminary data.</text>
</comment>
<dbReference type="PROSITE" id="PS50894">
    <property type="entry name" value="HPT"/>
    <property type="match status" value="1"/>
</dbReference>
<feature type="domain" description="Response regulatory" evidence="20">
    <location>
        <begin position="518"/>
        <end position="633"/>
    </location>
</feature>
<evidence type="ECO:0000313" key="22">
    <source>
        <dbReference type="EMBL" id="KIF50238.1"/>
    </source>
</evidence>
<dbReference type="CDD" id="cd00082">
    <property type="entry name" value="HisKA"/>
    <property type="match status" value="1"/>
</dbReference>
<dbReference type="EMBL" id="JPRD01000055">
    <property type="protein sequence ID" value="KIF50238.1"/>
    <property type="molecule type" value="Genomic_DNA"/>
</dbReference>
<dbReference type="PATRIC" id="fig|1229493.5.peg.4706"/>
<dbReference type="Proteomes" id="UP000031586">
    <property type="component" value="Unassembled WGS sequence"/>
</dbReference>
<dbReference type="PROSITE" id="PS50110">
    <property type="entry name" value="RESPONSE_REGULATORY"/>
    <property type="match status" value="1"/>
</dbReference>
<dbReference type="Gene3D" id="3.30.565.10">
    <property type="entry name" value="Histidine kinase-like ATPase, C-terminal domain"/>
    <property type="match status" value="1"/>
</dbReference>
<feature type="transmembrane region" description="Helical" evidence="18">
    <location>
        <begin position="222"/>
        <end position="240"/>
    </location>
</feature>
<dbReference type="InterPro" id="IPR003661">
    <property type="entry name" value="HisK_dim/P_dom"/>
</dbReference>
<dbReference type="InterPro" id="IPR001789">
    <property type="entry name" value="Sig_transdc_resp-reg_receiver"/>
</dbReference>
<dbReference type="Pfam" id="PF00072">
    <property type="entry name" value="Response_reg"/>
    <property type="match status" value="1"/>
</dbReference>
<dbReference type="AlphaFoldDB" id="A0A0C1VKF6"/>
<dbReference type="SUPFAM" id="SSF52172">
    <property type="entry name" value="CheY-like"/>
    <property type="match status" value="1"/>
</dbReference>
<evidence type="ECO:0000259" key="21">
    <source>
        <dbReference type="PROSITE" id="PS50894"/>
    </source>
</evidence>
<dbReference type="Gene3D" id="1.20.120.160">
    <property type="entry name" value="HPT domain"/>
    <property type="match status" value="1"/>
</dbReference>